<evidence type="ECO:0000256" key="1">
    <source>
        <dbReference type="SAM" id="MobiDB-lite"/>
    </source>
</evidence>
<evidence type="ECO:0000313" key="3">
    <source>
        <dbReference type="Proteomes" id="UP000700596"/>
    </source>
</evidence>
<reference evidence="2" key="1">
    <citation type="journal article" date="2021" name="Nat. Commun.">
        <title>Genetic determinants of endophytism in the Arabidopsis root mycobiome.</title>
        <authorList>
            <person name="Mesny F."/>
            <person name="Miyauchi S."/>
            <person name="Thiergart T."/>
            <person name="Pickel B."/>
            <person name="Atanasova L."/>
            <person name="Karlsson M."/>
            <person name="Huettel B."/>
            <person name="Barry K.W."/>
            <person name="Haridas S."/>
            <person name="Chen C."/>
            <person name="Bauer D."/>
            <person name="Andreopoulos W."/>
            <person name="Pangilinan J."/>
            <person name="LaButti K."/>
            <person name="Riley R."/>
            <person name="Lipzen A."/>
            <person name="Clum A."/>
            <person name="Drula E."/>
            <person name="Henrissat B."/>
            <person name="Kohler A."/>
            <person name="Grigoriev I.V."/>
            <person name="Martin F.M."/>
            <person name="Hacquard S."/>
        </authorList>
    </citation>
    <scope>NUCLEOTIDE SEQUENCE</scope>
    <source>
        <strain evidence="2">MPI-CAGE-CH-0243</strain>
    </source>
</reference>
<feature type="compositionally biased region" description="Polar residues" evidence="1">
    <location>
        <begin position="111"/>
        <end position="126"/>
    </location>
</feature>
<name>A0A9P9E2L9_9PLEO</name>
<proteinExistence type="predicted"/>
<sequence>MARASKVVKLPVDKAKLSVFEAWEGWKEQEARSRGQTTTGYSAIRDADQTYIPRTHTSVPSTPAMAHIDSKPIYQQPTPGAPPPSQGRYDSTQPYPRYADDRRDDRETSIKSDPQNPTSATSATTPNLPPLGFHAVNHKLPPSSSSSPNPPHPNTLPPIRPTTEHSIPVHSHPHSHPHQLPPLQHSPPHSQSRSPPTKPLPSATSLSLPTPTIPKPPSTEEITSFRRQILSNILTLLSSPTPSDIAINSLHPLISTIRPHLSSIPSQRLKTLDSTFATWTAMHGALSDFRRLTGYSGRAGDDWQAYRRGLSFRERVVVMEAENQLGTWRLERRREGLWVDEERGKDGGRGLDRELADC</sequence>
<gene>
    <name evidence="2" type="ORF">B0J11DRAFT_262312</name>
</gene>
<accession>A0A9P9E2L9</accession>
<protein>
    <submittedName>
        <fullName evidence="2">Uncharacterized protein</fullName>
    </submittedName>
</protein>
<dbReference type="EMBL" id="JAGMWT010000004">
    <property type="protein sequence ID" value="KAH7130815.1"/>
    <property type="molecule type" value="Genomic_DNA"/>
</dbReference>
<comment type="caution">
    <text evidence="2">The sequence shown here is derived from an EMBL/GenBank/DDBJ whole genome shotgun (WGS) entry which is preliminary data.</text>
</comment>
<feature type="region of interest" description="Disordered" evidence="1">
    <location>
        <begin position="27"/>
        <end position="220"/>
    </location>
</feature>
<keyword evidence="3" id="KW-1185">Reference proteome</keyword>
<dbReference type="AlphaFoldDB" id="A0A9P9E2L9"/>
<feature type="compositionally biased region" description="Pro residues" evidence="1">
    <location>
        <begin position="148"/>
        <end position="160"/>
    </location>
</feature>
<dbReference type="Proteomes" id="UP000700596">
    <property type="component" value="Unassembled WGS sequence"/>
</dbReference>
<organism evidence="2 3">
    <name type="scientific">Dendryphion nanum</name>
    <dbReference type="NCBI Taxonomy" id="256645"/>
    <lineage>
        <taxon>Eukaryota</taxon>
        <taxon>Fungi</taxon>
        <taxon>Dikarya</taxon>
        <taxon>Ascomycota</taxon>
        <taxon>Pezizomycotina</taxon>
        <taxon>Dothideomycetes</taxon>
        <taxon>Pleosporomycetidae</taxon>
        <taxon>Pleosporales</taxon>
        <taxon>Torulaceae</taxon>
        <taxon>Dendryphion</taxon>
    </lineage>
</organism>
<evidence type="ECO:0000313" key="2">
    <source>
        <dbReference type="EMBL" id="KAH7130815.1"/>
    </source>
</evidence>
<feature type="compositionally biased region" description="Basic and acidic residues" evidence="1">
    <location>
        <begin position="98"/>
        <end position="110"/>
    </location>
</feature>
<feature type="compositionally biased region" description="Low complexity" evidence="1">
    <location>
        <begin position="181"/>
        <end position="195"/>
    </location>
</feature>
<dbReference type="OrthoDB" id="10668762at2759"/>